<dbReference type="SMART" id="SM00226">
    <property type="entry name" value="LMWPc"/>
    <property type="match status" value="1"/>
</dbReference>
<dbReference type="InterPro" id="IPR036196">
    <property type="entry name" value="Ptyr_pPase_sf"/>
</dbReference>
<comment type="similarity">
    <text evidence="1">Belongs to the low molecular weight phosphotyrosine protein phosphatase family.</text>
</comment>
<feature type="active site" evidence="6">
    <location>
        <position position="18"/>
    </location>
</feature>
<evidence type="ECO:0000256" key="5">
    <source>
        <dbReference type="ARBA" id="ARBA00051722"/>
    </source>
</evidence>
<dbReference type="InterPro" id="IPR050438">
    <property type="entry name" value="LMW_PTPase"/>
</dbReference>
<name>A0A0P0YQS2_9ENTR</name>
<evidence type="ECO:0000256" key="1">
    <source>
        <dbReference type="ARBA" id="ARBA00011063"/>
    </source>
</evidence>
<dbReference type="CDD" id="cd16343">
    <property type="entry name" value="LMWPTP"/>
    <property type="match status" value="1"/>
</dbReference>
<dbReference type="Pfam" id="PF01451">
    <property type="entry name" value="LMWPc"/>
    <property type="match status" value="1"/>
</dbReference>
<evidence type="ECO:0000313" key="8">
    <source>
        <dbReference type="EMBL" id="BAT23591.1"/>
    </source>
</evidence>
<evidence type="ECO:0000256" key="2">
    <source>
        <dbReference type="ARBA" id="ARBA00013064"/>
    </source>
</evidence>
<dbReference type="PANTHER" id="PTHR11717:SF31">
    <property type="entry name" value="LOW MOLECULAR WEIGHT PROTEIN-TYROSINE-PHOSPHATASE ETP-RELATED"/>
    <property type="match status" value="1"/>
</dbReference>
<comment type="catalytic activity">
    <reaction evidence="5">
        <text>O-phospho-L-tyrosyl-[protein] + H2O = L-tyrosyl-[protein] + phosphate</text>
        <dbReference type="Rhea" id="RHEA:10684"/>
        <dbReference type="Rhea" id="RHEA-COMP:10136"/>
        <dbReference type="Rhea" id="RHEA-COMP:20101"/>
        <dbReference type="ChEBI" id="CHEBI:15377"/>
        <dbReference type="ChEBI" id="CHEBI:43474"/>
        <dbReference type="ChEBI" id="CHEBI:46858"/>
        <dbReference type="ChEBI" id="CHEBI:61978"/>
        <dbReference type="EC" id="3.1.3.48"/>
    </reaction>
</comment>
<organism evidence="8">
    <name type="scientific">Klebsiella sp. 6837</name>
    <dbReference type="NCBI Taxonomy" id="1497809"/>
    <lineage>
        <taxon>Bacteria</taxon>
        <taxon>Pseudomonadati</taxon>
        <taxon>Pseudomonadota</taxon>
        <taxon>Gammaproteobacteria</taxon>
        <taxon>Enterobacterales</taxon>
        <taxon>Enterobacteriaceae</taxon>
        <taxon>Klebsiella/Raoultella group</taxon>
        <taxon>Klebsiella</taxon>
    </lineage>
</organism>
<dbReference type="EC" id="3.1.3.48" evidence="2"/>
<dbReference type="InterPro" id="IPR017867">
    <property type="entry name" value="Tyr_phospatase_low_mol_wt"/>
</dbReference>
<feature type="active site" description="Proton donor" evidence="6">
    <location>
        <position position="118"/>
    </location>
</feature>
<keyword evidence="4" id="KW-0904">Protein phosphatase</keyword>
<sequence length="147" mass="16300">MIDMFDSILVVCTGNICRSPIGERYLQKALPAKKIKSAGTSALVGHEADQSAVKVAEKHGISLAGHVGTQFTSALGRQFDLILVMEKSHIELIGRIAPEARGKVMLFGYWLEQKEIPDPYRKSEEAFLSVYQLIENAGQRWVEKLNA</sequence>
<gene>
    <name evidence="8" type="primary">wzb</name>
</gene>
<evidence type="ECO:0000259" key="7">
    <source>
        <dbReference type="SMART" id="SM00226"/>
    </source>
</evidence>
<dbReference type="SUPFAM" id="SSF52788">
    <property type="entry name" value="Phosphotyrosine protein phosphatases I"/>
    <property type="match status" value="1"/>
</dbReference>
<dbReference type="AlphaFoldDB" id="A0A0P0YQS2"/>
<dbReference type="EMBL" id="AB924570">
    <property type="protein sequence ID" value="BAT23591.1"/>
    <property type="molecule type" value="Genomic_DNA"/>
</dbReference>
<dbReference type="FunFam" id="3.40.50.2300:FF:000041">
    <property type="entry name" value="Low molecular weight protein-tyrosine-phosphatase"/>
    <property type="match status" value="1"/>
</dbReference>
<reference evidence="8" key="1">
    <citation type="submission" date="2014-04" db="EMBL/GenBank/DDBJ databases">
        <authorList>
            <person name="Harrison E."/>
        </authorList>
    </citation>
    <scope>NUCLEOTIDE SEQUENCE</scope>
    <source>
        <strain evidence="8">6837</strain>
    </source>
</reference>
<dbReference type="InterPro" id="IPR023485">
    <property type="entry name" value="Ptyr_pPase"/>
</dbReference>
<feature type="domain" description="Phosphotyrosine protein phosphatase I" evidence="7">
    <location>
        <begin position="6"/>
        <end position="144"/>
    </location>
</feature>
<evidence type="ECO:0000256" key="6">
    <source>
        <dbReference type="PIRSR" id="PIRSR617867-1"/>
    </source>
</evidence>
<evidence type="ECO:0000256" key="3">
    <source>
        <dbReference type="ARBA" id="ARBA00022801"/>
    </source>
</evidence>
<evidence type="ECO:0000256" key="4">
    <source>
        <dbReference type="ARBA" id="ARBA00022912"/>
    </source>
</evidence>
<accession>A0A0P0YQS2</accession>
<dbReference type="Gene3D" id="3.40.50.2300">
    <property type="match status" value="1"/>
</dbReference>
<dbReference type="PANTHER" id="PTHR11717">
    <property type="entry name" value="LOW MOLECULAR WEIGHT PROTEIN TYROSINE PHOSPHATASE"/>
    <property type="match status" value="1"/>
</dbReference>
<proteinExistence type="inferred from homology"/>
<dbReference type="GO" id="GO:0004725">
    <property type="term" value="F:protein tyrosine phosphatase activity"/>
    <property type="evidence" value="ECO:0007669"/>
    <property type="project" value="UniProtKB-EC"/>
</dbReference>
<protein>
    <recommendedName>
        <fullName evidence="2">protein-tyrosine-phosphatase</fullName>
        <ecNumber evidence="2">3.1.3.48</ecNumber>
    </recommendedName>
</protein>
<feature type="active site" description="Nucleophile" evidence="6">
    <location>
        <position position="12"/>
    </location>
</feature>
<reference evidence="8" key="2">
    <citation type="journal article" date="2015" name="Sci. Rep.">
        <title>Genetic analysis of capsular polysaccharide synthesis gene clusters in 79 capsular types of Klebsiella spp.</title>
        <authorList>
            <person name="Pan Y.J."/>
            <person name="Lin T.L."/>
            <person name="Chen C.T."/>
            <person name="Chen Y.Y."/>
            <person name="Hsieh P.F."/>
            <person name="Hsu C.R."/>
            <person name="Wu M.C."/>
            <person name="Wang J.T."/>
        </authorList>
    </citation>
    <scope>NUCLEOTIDE SEQUENCE</scope>
    <source>
        <strain evidence="8">6837</strain>
    </source>
</reference>
<dbReference type="PRINTS" id="PR00719">
    <property type="entry name" value="LMWPTPASE"/>
</dbReference>
<keyword evidence="3" id="KW-0378">Hydrolase</keyword>